<sequence>MQNVNQAHRRKVLTAFARLGVLGALGPLAWAGAGKDKFAVGFIYHGAPNDLGYNQAHAMGARAVAALNNVEIHELSHIPETKEVLAAITLLIEQKHCRIIFATSYGYFNSFVLEAARQYPDVVFLHAGAVYRQGAYPGNVATYFAYTEEAQYVSGLVAGLMSAGGRMGFIAAKPIPQVLRNVNAFMLGARKANPQAVMTLLFTGEWSNTQKETAAFNELLDKQIDVITCHIDSPAKLAALCEAKGVYFCGYHFDQSTIAPRFLLTGAEFDWSHLYPDYVQRIMSKKDWPRSVRTGFAGGLMHSSPYGPLVPSLVRAEADRQREMLKSGKMTIFTGPLKDNTGKLRIAQGQKFASTALELEKMYWLAEGIIGDLPR</sequence>
<dbReference type="InterPro" id="IPR003760">
    <property type="entry name" value="PnrA-like"/>
</dbReference>
<dbReference type="Gene3D" id="3.40.50.2300">
    <property type="match status" value="2"/>
</dbReference>
<proteinExistence type="predicted"/>
<dbReference type="AlphaFoldDB" id="A0A3S8ZTV8"/>
<accession>A0A3S8ZTV8</accession>
<dbReference type="GO" id="GO:0005886">
    <property type="term" value="C:plasma membrane"/>
    <property type="evidence" value="ECO:0007669"/>
    <property type="project" value="InterPro"/>
</dbReference>
<dbReference type="InterPro" id="IPR052910">
    <property type="entry name" value="ABC-Purine-Binding"/>
</dbReference>
<evidence type="ECO:0000313" key="4">
    <source>
        <dbReference type="Proteomes" id="UP000282438"/>
    </source>
</evidence>
<dbReference type="Proteomes" id="UP000282438">
    <property type="component" value="Chromosome"/>
</dbReference>
<protein>
    <submittedName>
        <fullName evidence="3">BMP family ABC transporter substrate-binding protein</fullName>
    </submittedName>
</protein>
<dbReference type="OrthoDB" id="9769871at2"/>
<name>A0A3S8ZTV8_9NEIS</name>
<dbReference type="RefSeq" id="WP_125973956.1">
    <property type="nucleotide sequence ID" value="NZ_CP034433.1"/>
</dbReference>
<feature type="domain" description="ABC transporter substrate-binding protein PnrA-like" evidence="2">
    <location>
        <begin position="39"/>
        <end position="290"/>
    </location>
</feature>
<evidence type="ECO:0000259" key="2">
    <source>
        <dbReference type="Pfam" id="PF02608"/>
    </source>
</evidence>
<dbReference type="PANTHER" id="PTHR43208">
    <property type="entry name" value="ABC TRANSPORTER SUBSTRATE-BINDING PROTEIN"/>
    <property type="match status" value="1"/>
</dbReference>
<evidence type="ECO:0000313" key="3">
    <source>
        <dbReference type="EMBL" id="AZN36865.1"/>
    </source>
</evidence>
<dbReference type="EMBL" id="CP034433">
    <property type="protein sequence ID" value="AZN36865.1"/>
    <property type="molecule type" value="Genomic_DNA"/>
</dbReference>
<dbReference type="InterPro" id="IPR006311">
    <property type="entry name" value="TAT_signal"/>
</dbReference>
<keyword evidence="1" id="KW-0732">Signal</keyword>
<dbReference type="KEGG" id="iod:EJO50_10455"/>
<gene>
    <name evidence="3" type="ORF">EJO50_10455</name>
</gene>
<organism evidence="3 4">
    <name type="scientific">Iodobacter ciconiae</name>
    <dbReference type="NCBI Taxonomy" id="2496266"/>
    <lineage>
        <taxon>Bacteria</taxon>
        <taxon>Pseudomonadati</taxon>
        <taxon>Pseudomonadota</taxon>
        <taxon>Betaproteobacteria</taxon>
        <taxon>Neisseriales</taxon>
        <taxon>Chitinibacteraceae</taxon>
        <taxon>Iodobacter</taxon>
    </lineage>
</organism>
<dbReference type="CDD" id="cd19963">
    <property type="entry name" value="PBP1_BMP-like"/>
    <property type="match status" value="1"/>
</dbReference>
<dbReference type="PROSITE" id="PS51318">
    <property type="entry name" value="TAT"/>
    <property type="match status" value="1"/>
</dbReference>
<keyword evidence="4" id="KW-1185">Reference proteome</keyword>
<evidence type="ECO:0000256" key="1">
    <source>
        <dbReference type="ARBA" id="ARBA00022729"/>
    </source>
</evidence>
<reference evidence="3 4" key="1">
    <citation type="submission" date="2018-12" db="EMBL/GenBank/DDBJ databases">
        <title>Complete genome sequence of Iodobacter sp. H11R3.</title>
        <authorList>
            <person name="Bae J.-W."/>
        </authorList>
    </citation>
    <scope>NUCLEOTIDE SEQUENCE [LARGE SCALE GENOMIC DNA]</scope>
    <source>
        <strain evidence="3 4">H11R3</strain>
    </source>
</reference>
<dbReference type="PANTHER" id="PTHR43208:SF1">
    <property type="entry name" value="ABC TRANSPORTER SUBSTRATE-BINDING PROTEIN"/>
    <property type="match status" value="1"/>
</dbReference>
<dbReference type="Pfam" id="PF02608">
    <property type="entry name" value="Bmp"/>
    <property type="match status" value="1"/>
</dbReference>